<dbReference type="PANTHER" id="PTHR45847">
    <property type="entry name" value="FATTY ACID AMIDE HYDROLASE"/>
    <property type="match status" value="1"/>
</dbReference>
<keyword evidence="6" id="KW-1185">Reference proteome</keyword>
<evidence type="ECO:0000256" key="3">
    <source>
        <dbReference type="SAM" id="Phobius"/>
    </source>
</evidence>
<protein>
    <recommendedName>
        <fullName evidence="4">Amidase domain-containing protein</fullName>
    </recommendedName>
</protein>
<feature type="domain" description="Amidase" evidence="4">
    <location>
        <begin position="105"/>
        <end position="348"/>
    </location>
</feature>
<dbReference type="Gene3D" id="3.90.1300.10">
    <property type="entry name" value="Amidase signature (AS) domain"/>
    <property type="match status" value="1"/>
</dbReference>
<dbReference type="PROSITE" id="PS51257">
    <property type="entry name" value="PROKAR_LIPOPROTEIN"/>
    <property type="match status" value="1"/>
</dbReference>
<gene>
    <name evidence="5" type="ORF">KUTeg_008774</name>
</gene>
<keyword evidence="2" id="KW-0378">Hydrolase</keyword>
<dbReference type="InterPro" id="IPR052096">
    <property type="entry name" value="Endocannabinoid_amidase"/>
</dbReference>
<dbReference type="EMBL" id="JARBDR010000342">
    <property type="protein sequence ID" value="KAJ8314213.1"/>
    <property type="molecule type" value="Genomic_DNA"/>
</dbReference>
<evidence type="ECO:0000259" key="4">
    <source>
        <dbReference type="Pfam" id="PF01425"/>
    </source>
</evidence>
<dbReference type="InterPro" id="IPR023631">
    <property type="entry name" value="Amidase_dom"/>
</dbReference>
<reference evidence="5 6" key="1">
    <citation type="submission" date="2022-12" db="EMBL/GenBank/DDBJ databases">
        <title>Chromosome-level genome of Tegillarca granosa.</title>
        <authorList>
            <person name="Kim J."/>
        </authorList>
    </citation>
    <scope>NUCLEOTIDE SEQUENCE [LARGE SCALE GENOMIC DNA]</scope>
    <source>
        <strain evidence="5">Teg-2019</strain>
        <tissue evidence="5">Adductor muscle</tissue>
    </source>
</reference>
<sequence length="356" mass="39666">MERIKSKWPSMGLDFQDPMMKNLAVAVATTFSCVAGGMYIYRYIQKYKIKQRIKERREECKMSCERMAEHLNLNGLSLEKRNSILKLPIKELQSKLQSGELKALEVLQAYQSKALEIDKYLNCIVEPIWEAEEMALERDLDTKKKGILHGIPVSIKECFCLKGYDCTGGMCIYMDQPVEDDSPFIKVLKKQGAVPFVRTNIPQTMMTFDCSNPQYGQTVNPHDHKRGPGGSSGGEGAVIGGGGSILGFGTDIGGSIRIPSNMCGVYGLKPTYGRLSVKNNHPFQRGQPIVKATTGPMAQDVDGLVLAMTALLDPFMFELDPDIPPVPFRREIYEDNRPLRIGYYVDDASSLSATRC</sequence>
<dbReference type="Pfam" id="PF01425">
    <property type="entry name" value="Amidase"/>
    <property type="match status" value="1"/>
</dbReference>
<accession>A0ABQ9FA41</accession>
<keyword evidence="3" id="KW-0812">Transmembrane</keyword>
<comment type="similarity">
    <text evidence="1">Belongs to the amidase family.</text>
</comment>
<evidence type="ECO:0000313" key="5">
    <source>
        <dbReference type="EMBL" id="KAJ8314213.1"/>
    </source>
</evidence>
<comment type="caution">
    <text evidence="5">The sequence shown here is derived from an EMBL/GenBank/DDBJ whole genome shotgun (WGS) entry which is preliminary data.</text>
</comment>
<name>A0ABQ9FA41_TEGGR</name>
<feature type="transmembrane region" description="Helical" evidence="3">
    <location>
        <begin position="23"/>
        <end position="44"/>
    </location>
</feature>
<dbReference type="InterPro" id="IPR020556">
    <property type="entry name" value="Amidase_CS"/>
</dbReference>
<dbReference type="SUPFAM" id="SSF75304">
    <property type="entry name" value="Amidase signature (AS) enzymes"/>
    <property type="match status" value="1"/>
</dbReference>
<dbReference type="InterPro" id="IPR036928">
    <property type="entry name" value="AS_sf"/>
</dbReference>
<keyword evidence="3" id="KW-1133">Transmembrane helix</keyword>
<evidence type="ECO:0000256" key="1">
    <source>
        <dbReference type="ARBA" id="ARBA00009199"/>
    </source>
</evidence>
<dbReference type="PROSITE" id="PS00571">
    <property type="entry name" value="AMIDASES"/>
    <property type="match status" value="1"/>
</dbReference>
<evidence type="ECO:0000256" key="2">
    <source>
        <dbReference type="ARBA" id="ARBA00022801"/>
    </source>
</evidence>
<proteinExistence type="inferred from homology"/>
<dbReference type="Proteomes" id="UP001217089">
    <property type="component" value="Unassembled WGS sequence"/>
</dbReference>
<keyword evidence="3" id="KW-0472">Membrane</keyword>
<organism evidence="5 6">
    <name type="scientific">Tegillarca granosa</name>
    <name type="common">Malaysian cockle</name>
    <name type="synonym">Anadara granosa</name>
    <dbReference type="NCBI Taxonomy" id="220873"/>
    <lineage>
        <taxon>Eukaryota</taxon>
        <taxon>Metazoa</taxon>
        <taxon>Spiralia</taxon>
        <taxon>Lophotrochozoa</taxon>
        <taxon>Mollusca</taxon>
        <taxon>Bivalvia</taxon>
        <taxon>Autobranchia</taxon>
        <taxon>Pteriomorphia</taxon>
        <taxon>Arcoida</taxon>
        <taxon>Arcoidea</taxon>
        <taxon>Arcidae</taxon>
        <taxon>Tegillarca</taxon>
    </lineage>
</organism>
<dbReference type="PANTHER" id="PTHR45847:SF6">
    <property type="entry name" value="FATTY ACID AMIDE HYDROLASE"/>
    <property type="match status" value="1"/>
</dbReference>
<evidence type="ECO:0000313" key="6">
    <source>
        <dbReference type="Proteomes" id="UP001217089"/>
    </source>
</evidence>